<keyword evidence="5" id="KW-1185">Reference proteome</keyword>
<dbReference type="RefSeq" id="WP_171475314.1">
    <property type="nucleotide sequence ID" value="NZ_CP053452.2"/>
</dbReference>
<feature type="chain" id="PRO_5026869744" evidence="1">
    <location>
        <begin position="19"/>
        <end position="746"/>
    </location>
</feature>
<dbReference type="InterPro" id="IPR001375">
    <property type="entry name" value="Peptidase_S9_cat"/>
</dbReference>
<dbReference type="InterPro" id="IPR002469">
    <property type="entry name" value="Peptidase_S9B_N"/>
</dbReference>
<evidence type="ECO:0000259" key="2">
    <source>
        <dbReference type="Pfam" id="PF00326"/>
    </source>
</evidence>
<evidence type="ECO:0000313" key="5">
    <source>
        <dbReference type="Proteomes" id="UP000503447"/>
    </source>
</evidence>
<organism evidence="4 5">
    <name type="scientific">Frigoriglobus tundricola</name>
    <dbReference type="NCBI Taxonomy" id="2774151"/>
    <lineage>
        <taxon>Bacteria</taxon>
        <taxon>Pseudomonadati</taxon>
        <taxon>Planctomycetota</taxon>
        <taxon>Planctomycetia</taxon>
        <taxon>Gemmatales</taxon>
        <taxon>Gemmataceae</taxon>
        <taxon>Frigoriglobus</taxon>
    </lineage>
</organism>
<name>A0A6M5Z510_9BACT</name>
<evidence type="ECO:0000313" key="4">
    <source>
        <dbReference type="EMBL" id="QJX00602.1"/>
    </source>
</evidence>
<dbReference type="EMBL" id="CP053452">
    <property type="protein sequence ID" value="QJX00602.1"/>
    <property type="molecule type" value="Genomic_DNA"/>
</dbReference>
<sequence>MRGFSLLLLFVTVAPVSAQTDPTKLTLDRIFASDDFRGDRVPTVKWLDGGSYTTLRPSTTHKGASDLVRIDAADKSEVLIPAAALIPPGAKEPIAVHGYELSKNLDLVLVYTNSQRVWRQNTRGDYWTFRRSTGKLAKLGGAAKPSTLMFAKLSPEGTRVGYVRENDLYVEPVDGGPATRLTTDGSPEVINGTFDWVYEEEFFCRDGWRWSPDGQQIAYWQLDTRGVKTFTMIDNTTGTYPTLTTFAYPKTGERNSACRVGVVAPTGGATRWVDVPGDTRTDFYIPRMEWANGPKELVLQRVNRLQNAVDVMIADAATGKVRTVLTERDGAWVDVHDDALAWLEKGSAFTWISERDGWRHLYLASRDGTTVKRVTSGAFDVIRVLHIDEKAGSVYFVASPDNPTQHYLYRAALNGSGTPQRLTPGDQPGWHDYDFSPDGAVAVHTHSTFGKPPRVELVAVPDHKVVRVIAANEKLRETVGKLAQTPAEFFRADIGGGVQLDGWLMKPANFDPAKKYPLVFHVYGEPAGQSVTDRWGGGQYLWHLMLTQQGYAVACIDNRGTPCPRGRDWRRAAYRRVGTLASEDQAAAAREVLKRPYFDAARVGVWGWSGGGSMTLNLLFRSPDLYRTGMAVAPVPDMRLYDTIYQERYMGLPQTNAEDYKSGSPITHAAGLKGNLLLVHGTGDDNVHYQGTEKLMDKLVELNKPFTLMAYPNRSHSINEGRNTTQHLYGLLTRYLNDNLPSGPKP</sequence>
<feature type="domain" description="Dipeptidylpeptidase IV N-terminal" evidence="3">
    <location>
        <begin position="102"/>
        <end position="453"/>
    </location>
</feature>
<dbReference type="PANTHER" id="PTHR11731:SF193">
    <property type="entry name" value="DIPEPTIDYL PEPTIDASE 9"/>
    <property type="match status" value="1"/>
</dbReference>
<feature type="domain" description="Peptidase S9 prolyl oligopeptidase catalytic" evidence="2">
    <location>
        <begin position="545"/>
        <end position="739"/>
    </location>
</feature>
<keyword evidence="1" id="KW-0732">Signal</keyword>
<feature type="signal peptide" evidence="1">
    <location>
        <begin position="1"/>
        <end position="18"/>
    </location>
</feature>
<dbReference type="SUPFAM" id="SSF82171">
    <property type="entry name" value="DPP6 N-terminal domain-like"/>
    <property type="match status" value="1"/>
</dbReference>
<reference evidence="5" key="1">
    <citation type="submission" date="2020-05" db="EMBL/GenBank/DDBJ databases">
        <title>Frigoriglobus tundricola gen. nov., sp. nov., a psychrotolerant cellulolytic planctomycete of the family Gemmataceae with two divergent copies of 16S rRNA gene.</title>
        <authorList>
            <person name="Kulichevskaya I.S."/>
            <person name="Ivanova A.A."/>
            <person name="Naumoff D.G."/>
            <person name="Beletsky A.V."/>
            <person name="Rijpstra W.I.C."/>
            <person name="Sinninghe Damste J.S."/>
            <person name="Mardanov A.V."/>
            <person name="Ravin N.V."/>
            <person name="Dedysh S.N."/>
        </authorList>
    </citation>
    <scope>NUCLEOTIDE SEQUENCE [LARGE SCALE GENOMIC DNA]</scope>
    <source>
        <strain evidence="5">PL17</strain>
    </source>
</reference>
<dbReference type="GO" id="GO:0008239">
    <property type="term" value="F:dipeptidyl-peptidase activity"/>
    <property type="evidence" value="ECO:0007669"/>
    <property type="project" value="TreeGrafter"/>
</dbReference>
<proteinExistence type="predicted"/>
<dbReference type="PANTHER" id="PTHR11731">
    <property type="entry name" value="PROTEASE FAMILY S9B,C DIPEPTIDYL-PEPTIDASE IV-RELATED"/>
    <property type="match status" value="1"/>
</dbReference>
<evidence type="ECO:0000256" key="1">
    <source>
        <dbReference type="SAM" id="SignalP"/>
    </source>
</evidence>
<evidence type="ECO:0000259" key="3">
    <source>
        <dbReference type="Pfam" id="PF00930"/>
    </source>
</evidence>
<dbReference type="InterPro" id="IPR050278">
    <property type="entry name" value="Serine_Prot_S9B/DPPIV"/>
</dbReference>
<accession>A0A6M5Z510</accession>
<dbReference type="KEGG" id="ftj:FTUN_8234"/>
<protein>
    <submittedName>
        <fullName evidence="4">Dipeptidyl peptidase IV</fullName>
    </submittedName>
</protein>
<dbReference type="AlphaFoldDB" id="A0A6M5Z510"/>
<dbReference type="Gene3D" id="2.140.10.30">
    <property type="entry name" value="Dipeptidylpeptidase IV, N-terminal domain"/>
    <property type="match status" value="1"/>
</dbReference>
<dbReference type="Pfam" id="PF00326">
    <property type="entry name" value="Peptidase_S9"/>
    <property type="match status" value="1"/>
</dbReference>
<dbReference type="Proteomes" id="UP000503447">
    <property type="component" value="Chromosome"/>
</dbReference>
<dbReference type="GO" id="GO:0008236">
    <property type="term" value="F:serine-type peptidase activity"/>
    <property type="evidence" value="ECO:0007669"/>
    <property type="project" value="InterPro"/>
</dbReference>
<gene>
    <name evidence="4" type="ORF">FTUN_8234</name>
</gene>
<dbReference type="GO" id="GO:0006508">
    <property type="term" value="P:proteolysis"/>
    <property type="evidence" value="ECO:0007669"/>
    <property type="project" value="InterPro"/>
</dbReference>
<dbReference type="SUPFAM" id="SSF53474">
    <property type="entry name" value="alpha/beta-Hydrolases"/>
    <property type="match status" value="1"/>
</dbReference>
<dbReference type="Gene3D" id="3.40.50.1820">
    <property type="entry name" value="alpha/beta hydrolase"/>
    <property type="match status" value="1"/>
</dbReference>
<dbReference type="Pfam" id="PF00930">
    <property type="entry name" value="DPPIV_N"/>
    <property type="match status" value="1"/>
</dbReference>
<dbReference type="InterPro" id="IPR029058">
    <property type="entry name" value="AB_hydrolase_fold"/>
</dbReference>